<proteinExistence type="predicted"/>
<protein>
    <submittedName>
        <fullName evidence="1">Uncharacterized protein</fullName>
    </submittedName>
</protein>
<dbReference type="OrthoDB" id="9762066at2"/>
<dbReference type="Proteomes" id="UP000252530">
    <property type="component" value="Unassembled WGS sequence"/>
</dbReference>
<evidence type="ECO:0000313" key="2">
    <source>
        <dbReference type="Proteomes" id="UP000252530"/>
    </source>
</evidence>
<dbReference type="AlphaFoldDB" id="A0A366K675"/>
<organism evidence="1 2">
    <name type="scientific">Bifidobacterium aemilianum</name>
    <dbReference type="NCBI Taxonomy" id="2493120"/>
    <lineage>
        <taxon>Bacteria</taxon>
        <taxon>Bacillati</taxon>
        <taxon>Actinomycetota</taxon>
        <taxon>Actinomycetes</taxon>
        <taxon>Bifidobacteriales</taxon>
        <taxon>Bifidobacteriaceae</taxon>
        <taxon>Bifidobacterium</taxon>
    </lineage>
</organism>
<keyword evidence="2" id="KW-1185">Reference proteome</keyword>
<dbReference type="EMBL" id="PDCG01000034">
    <property type="protein sequence ID" value="RBP97164.1"/>
    <property type="molecule type" value="Genomic_DNA"/>
</dbReference>
<feature type="non-terminal residue" evidence="1">
    <location>
        <position position="1"/>
    </location>
</feature>
<name>A0A366K675_9BIFI</name>
<sequence>RSRGLNPQLLIRAQFEPFPNNPGVDRWIECGGYQYFANSYADATAYDKEPRLNQPHKTYESGSVSERTIIAHNEEEICGTRLKLNWRLIWQSVADGSCHTTKEDSWGPDTHYAEHWETPASIQMPVEAEGEGANLVLTLTVHMEGQKVHREDNFLGWIDQAGGTRLTVRGTERNPGTQGWESWTVKHVVHLPPPQEASAMSERWTSHMEDDAKGAFQLEEASDDFCHE</sequence>
<dbReference type="RefSeq" id="WP_161522226.1">
    <property type="nucleotide sequence ID" value="NZ_PDCG01000034.1"/>
</dbReference>
<gene>
    <name evidence="1" type="ORF">CRD60_08270</name>
</gene>
<reference evidence="1 2" key="1">
    <citation type="submission" date="2017-10" db="EMBL/GenBank/DDBJ databases">
        <title>Bifidobacterium xylocopum sp. nov. and Bifidobacterium aemilianum sp. nov., from the carpenter bee (Xylocopa violacea) digestive tract.</title>
        <authorList>
            <person name="Alberoni D."/>
            <person name="Baffoni L."/>
            <person name="Di Gioia D."/>
            <person name="Gaggia F."/>
            <person name="Biavati B."/>
        </authorList>
    </citation>
    <scope>NUCLEOTIDE SEQUENCE [LARGE SCALE GENOMIC DNA]</scope>
    <source>
        <strain evidence="1 2">XV10</strain>
    </source>
</reference>
<evidence type="ECO:0000313" key="1">
    <source>
        <dbReference type="EMBL" id="RBP97164.1"/>
    </source>
</evidence>
<accession>A0A366K675</accession>
<comment type="caution">
    <text evidence="1">The sequence shown here is derived from an EMBL/GenBank/DDBJ whole genome shotgun (WGS) entry which is preliminary data.</text>
</comment>